<accession>A0A261UFR5</accession>
<organism evidence="2 3">
    <name type="scientific">Bordetella genomosp. 11</name>
    <dbReference type="NCBI Taxonomy" id="1416808"/>
    <lineage>
        <taxon>Bacteria</taxon>
        <taxon>Pseudomonadati</taxon>
        <taxon>Pseudomonadota</taxon>
        <taxon>Betaproteobacteria</taxon>
        <taxon>Burkholderiales</taxon>
        <taxon>Alcaligenaceae</taxon>
        <taxon>Bordetella</taxon>
    </lineage>
</organism>
<protein>
    <recommendedName>
        <fullName evidence="4">Lipoprotein</fullName>
    </recommendedName>
</protein>
<keyword evidence="1" id="KW-0472">Membrane</keyword>
<name>A0A261UFR5_9BORD</name>
<evidence type="ECO:0008006" key="4">
    <source>
        <dbReference type="Google" id="ProtNLM"/>
    </source>
</evidence>
<reference evidence="3" key="1">
    <citation type="submission" date="2017-05" db="EMBL/GenBank/DDBJ databases">
        <title>Complete and WGS of Bordetella genogroups.</title>
        <authorList>
            <person name="Spilker T."/>
            <person name="Lipuma J."/>
        </authorList>
    </citation>
    <scope>NUCLEOTIDE SEQUENCE [LARGE SCALE GENOMIC DNA]</scope>
    <source>
        <strain evidence="3">AU8856</strain>
    </source>
</reference>
<keyword evidence="1" id="KW-1133">Transmembrane helix</keyword>
<evidence type="ECO:0000313" key="3">
    <source>
        <dbReference type="Proteomes" id="UP000215767"/>
    </source>
</evidence>
<dbReference type="RefSeq" id="WP_094842150.1">
    <property type="nucleotide sequence ID" value="NZ_NEVS01000004.1"/>
</dbReference>
<dbReference type="PROSITE" id="PS51257">
    <property type="entry name" value="PROKAR_LIPOPROTEIN"/>
    <property type="match status" value="1"/>
</dbReference>
<comment type="caution">
    <text evidence="2">The sequence shown here is derived from an EMBL/GenBank/DDBJ whole genome shotgun (WGS) entry which is preliminary data.</text>
</comment>
<proteinExistence type="predicted"/>
<feature type="transmembrane region" description="Helical" evidence="1">
    <location>
        <begin position="20"/>
        <end position="40"/>
    </location>
</feature>
<evidence type="ECO:0000313" key="2">
    <source>
        <dbReference type="EMBL" id="OZI60744.1"/>
    </source>
</evidence>
<keyword evidence="3" id="KW-1185">Reference proteome</keyword>
<dbReference type="OrthoDB" id="5295180at2"/>
<keyword evidence="1" id="KW-0812">Transmembrane</keyword>
<dbReference type="Proteomes" id="UP000215767">
    <property type="component" value="Unassembled WGS sequence"/>
</dbReference>
<gene>
    <name evidence="2" type="ORF">CAL28_15275</name>
</gene>
<dbReference type="AlphaFoldDB" id="A0A261UFR5"/>
<dbReference type="EMBL" id="NEVS01000004">
    <property type="protein sequence ID" value="OZI60744.1"/>
    <property type="molecule type" value="Genomic_DNA"/>
</dbReference>
<sequence>MRATPVPPPRPWYREPWPWILMAGPAAVLAGCVFTIYLAATRYTDPPITEGVTREGLVVRKVPAVRAAPPRVPAPAHPDAPGK</sequence>
<evidence type="ECO:0000256" key="1">
    <source>
        <dbReference type="SAM" id="Phobius"/>
    </source>
</evidence>